<name>A0A3M6THW9_POCDA</name>
<organism evidence="2 3">
    <name type="scientific">Pocillopora damicornis</name>
    <name type="common">Cauliflower coral</name>
    <name type="synonym">Millepora damicornis</name>
    <dbReference type="NCBI Taxonomy" id="46731"/>
    <lineage>
        <taxon>Eukaryota</taxon>
        <taxon>Metazoa</taxon>
        <taxon>Cnidaria</taxon>
        <taxon>Anthozoa</taxon>
        <taxon>Hexacorallia</taxon>
        <taxon>Scleractinia</taxon>
        <taxon>Astrocoeniina</taxon>
        <taxon>Pocilloporidae</taxon>
        <taxon>Pocillopora</taxon>
    </lineage>
</organism>
<dbReference type="AlphaFoldDB" id="A0A3M6THW9"/>
<reference evidence="2 3" key="1">
    <citation type="journal article" date="2018" name="Sci. Rep.">
        <title>Comparative analysis of the Pocillopora damicornis genome highlights role of immune system in coral evolution.</title>
        <authorList>
            <person name="Cunning R."/>
            <person name="Bay R.A."/>
            <person name="Gillette P."/>
            <person name="Baker A.C."/>
            <person name="Traylor-Knowles N."/>
        </authorList>
    </citation>
    <scope>NUCLEOTIDE SEQUENCE [LARGE SCALE GENOMIC DNA]</scope>
    <source>
        <strain evidence="2">RSMAS</strain>
        <tissue evidence="2">Whole animal</tissue>
    </source>
</reference>
<dbReference type="EMBL" id="RCHS01003539">
    <property type="protein sequence ID" value="RMX40970.1"/>
    <property type="molecule type" value="Genomic_DNA"/>
</dbReference>
<proteinExistence type="predicted"/>
<sequence>MDSHNFPSPQMSSFIEPKEQNCMANDAVNLKNDEVNGNGRRRRLSSSSGSIPRHAKSLGSLEAAGERNEPVNCVQDATSTAANGGFVGLHRRRKISLPSRPVQLKPDQFLEGGRVELAKREVNLDAHMPAFYENPCSVKKYTSTPIRITEANGWMFGDNSVLGGVSVNQGPRQRRISLPVLKVDKSPDSLQPFTSYDSNSAGELSDNFLNPSSIPQVQRGPLTVNTERETNVRYASKFFPCERYSIFRDAHLLSHFAGEIKSAISKVESLATGSDSFSVLVKLIEEEASVI</sequence>
<comment type="caution">
    <text evidence="2">The sequence shown here is derived from an EMBL/GenBank/DDBJ whole genome shotgun (WGS) entry which is preliminary data.</text>
</comment>
<evidence type="ECO:0000313" key="3">
    <source>
        <dbReference type="Proteomes" id="UP000275408"/>
    </source>
</evidence>
<keyword evidence="3" id="KW-1185">Reference proteome</keyword>
<gene>
    <name evidence="2" type="ORF">pdam_00014861</name>
</gene>
<dbReference type="OrthoDB" id="5971519at2759"/>
<dbReference type="Proteomes" id="UP000275408">
    <property type="component" value="Unassembled WGS sequence"/>
</dbReference>
<evidence type="ECO:0000313" key="2">
    <source>
        <dbReference type="EMBL" id="RMX40970.1"/>
    </source>
</evidence>
<evidence type="ECO:0000256" key="1">
    <source>
        <dbReference type="SAM" id="MobiDB-lite"/>
    </source>
</evidence>
<feature type="region of interest" description="Disordered" evidence="1">
    <location>
        <begin position="31"/>
        <end position="66"/>
    </location>
</feature>
<protein>
    <submittedName>
        <fullName evidence="2">Uncharacterized protein</fullName>
    </submittedName>
</protein>
<accession>A0A3M6THW9</accession>